<proteinExistence type="predicted"/>
<name>A0A6G0HU80_LARCR</name>
<feature type="region of interest" description="Disordered" evidence="1">
    <location>
        <begin position="89"/>
        <end position="206"/>
    </location>
</feature>
<dbReference type="EMBL" id="REGW02000019">
    <property type="protein sequence ID" value="KAE8282637.1"/>
    <property type="molecule type" value="Genomic_DNA"/>
</dbReference>
<organism evidence="3 4">
    <name type="scientific">Larimichthys crocea</name>
    <name type="common">Large yellow croaker</name>
    <name type="synonym">Pseudosciaena crocea</name>
    <dbReference type="NCBI Taxonomy" id="215358"/>
    <lineage>
        <taxon>Eukaryota</taxon>
        <taxon>Metazoa</taxon>
        <taxon>Chordata</taxon>
        <taxon>Craniata</taxon>
        <taxon>Vertebrata</taxon>
        <taxon>Euteleostomi</taxon>
        <taxon>Actinopterygii</taxon>
        <taxon>Neopterygii</taxon>
        <taxon>Teleostei</taxon>
        <taxon>Neoteleostei</taxon>
        <taxon>Acanthomorphata</taxon>
        <taxon>Eupercaria</taxon>
        <taxon>Sciaenidae</taxon>
        <taxon>Larimichthys</taxon>
    </lineage>
</organism>
<keyword evidence="2" id="KW-1133">Transmembrane helix</keyword>
<reference evidence="3 4" key="1">
    <citation type="submission" date="2019-07" db="EMBL/GenBank/DDBJ databases">
        <title>Chromosome genome assembly for large yellow croaker.</title>
        <authorList>
            <person name="Xiao S."/>
        </authorList>
    </citation>
    <scope>NUCLEOTIDE SEQUENCE [LARGE SCALE GENOMIC DNA]</scope>
    <source>
        <strain evidence="3">JMULYC20181020</strain>
        <tissue evidence="3">Muscle</tissue>
    </source>
</reference>
<evidence type="ECO:0000256" key="1">
    <source>
        <dbReference type="SAM" id="MobiDB-lite"/>
    </source>
</evidence>
<gene>
    <name evidence="3" type="ORF">D5F01_LYC20051</name>
</gene>
<keyword evidence="4" id="KW-1185">Reference proteome</keyword>
<evidence type="ECO:0000313" key="4">
    <source>
        <dbReference type="Proteomes" id="UP000424527"/>
    </source>
</evidence>
<evidence type="ECO:0000256" key="2">
    <source>
        <dbReference type="SAM" id="Phobius"/>
    </source>
</evidence>
<dbReference type="Proteomes" id="UP000424527">
    <property type="component" value="Unassembled WGS sequence"/>
</dbReference>
<dbReference type="AlphaFoldDB" id="A0A6G0HU80"/>
<comment type="caution">
    <text evidence="3">The sequence shown here is derived from an EMBL/GenBank/DDBJ whole genome shotgun (WGS) entry which is preliminary data.</text>
</comment>
<protein>
    <submittedName>
        <fullName evidence="3">Uncharacterized protein</fullName>
    </submittedName>
</protein>
<feature type="transmembrane region" description="Helical" evidence="2">
    <location>
        <begin position="61"/>
        <end position="83"/>
    </location>
</feature>
<accession>A0A6G0HU80</accession>
<evidence type="ECO:0000313" key="3">
    <source>
        <dbReference type="EMBL" id="KAE8282637.1"/>
    </source>
</evidence>
<keyword evidence="2" id="KW-0472">Membrane</keyword>
<keyword evidence="2" id="KW-0812">Transmembrane</keyword>
<feature type="compositionally biased region" description="Basic and acidic residues" evidence="1">
    <location>
        <begin position="162"/>
        <end position="185"/>
    </location>
</feature>
<sequence>MKISDSVSDDQTFTFRSNRGRALQQGQFRERLKIESKVLRDSQDCQVEEKRQITPGPSTGAVIGGILGALAFIGIVIGIIFYIRKRQEDADGPPKHKPPPPVKAGSSTEMLNKPSEPPTATETVPLSPGEVYYEPTGGEPVTNLDDETTGALNGGAPPVLDDSAKYDNELRDHGGHHGNDLESSNRDPTAANISRGESFVSPAMYV</sequence>